<dbReference type="Gene3D" id="3.90.105.10">
    <property type="entry name" value="Molybdopterin biosynthesis moea protein, domain 2"/>
    <property type="match status" value="1"/>
</dbReference>
<evidence type="ECO:0000259" key="6">
    <source>
        <dbReference type="Pfam" id="PF01276"/>
    </source>
</evidence>
<dbReference type="PANTHER" id="PTHR43277:SF3">
    <property type="entry name" value="DECARBOXYLASE, PUTATIVE-RELATED"/>
    <property type="match status" value="1"/>
</dbReference>
<dbReference type="InterPro" id="IPR052357">
    <property type="entry name" value="Orn_Lys_Arg_decarboxylase-I"/>
</dbReference>
<dbReference type="Pfam" id="PF03711">
    <property type="entry name" value="OKR_DC_1_C"/>
    <property type="match status" value="1"/>
</dbReference>
<dbReference type="PANTHER" id="PTHR43277">
    <property type="entry name" value="ARGININE DECARBOXYLASE"/>
    <property type="match status" value="1"/>
</dbReference>
<protein>
    <submittedName>
        <fullName evidence="8">Aminotransferase class I/II-fold pyridoxal phosphate-dependent enzyme</fullName>
    </submittedName>
</protein>
<evidence type="ECO:0000313" key="9">
    <source>
        <dbReference type="Proteomes" id="UP001198242"/>
    </source>
</evidence>
<dbReference type="Gene3D" id="3.40.640.10">
    <property type="entry name" value="Type I PLP-dependent aspartate aminotransferase-like (Major domain)"/>
    <property type="match status" value="1"/>
</dbReference>
<sequence>MSAPLYEHLLAYSKQNRISFAMPGHKNGRGLKKDLLSLDVTELSATENLIHPGEYVLKAQELLSSLYGSDKSYILTGGSTSAIQSMICAGVKPGGTLLSAGDCHMSVINTCALLGINLKLFPKEIDNSFSVPKGTGTLKKHLTDDIDAVIITSPNYYGICSDIKNTAEECHAKNIPLLVDEAHGAHFIASNLFPQTAVKYADAVCQSAHKTLNAMNGSSYLHINGDLIDRKRLEKSLYMFQSSSPSYVIASSADIARDELTDGAMWEKTYDMCKSFKEKITDTGIKVLKNDDMTRLVLNFSNLDITGFDVDDILSNNGIDIEMADLFNIVLIVTPSNTQSDMDVLFDELIKITNNTPKAKSTLNLTPPPICKEKLFPQKAFFSNQRDTKLQNSIGHISCSTVVPYPPGVPVIYTGETIRKEQIEYIEYLETKGAEITGISNGTIAVSEQNNE</sequence>
<dbReference type="SUPFAM" id="SSF53383">
    <property type="entry name" value="PLP-dependent transferases"/>
    <property type="match status" value="1"/>
</dbReference>
<keyword evidence="5" id="KW-0456">Lyase</keyword>
<gene>
    <name evidence="8" type="ORF">LKE05_03460</name>
</gene>
<keyword evidence="3" id="KW-0210">Decarboxylase</keyword>
<keyword evidence="9" id="KW-1185">Reference proteome</keyword>
<dbReference type="AlphaFoldDB" id="A0AAE3DXC4"/>
<evidence type="ECO:0000256" key="5">
    <source>
        <dbReference type="ARBA" id="ARBA00023239"/>
    </source>
</evidence>
<comment type="cofactor">
    <cofactor evidence="1">
        <name>pyridoxal 5'-phosphate</name>
        <dbReference type="ChEBI" id="CHEBI:597326"/>
    </cofactor>
</comment>
<keyword evidence="4" id="KW-0663">Pyridoxal phosphate</keyword>
<comment type="similarity">
    <text evidence="2">Belongs to the Orn/Lys/Arg decarboxylase class-I family.</text>
</comment>
<dbReference type="InterPro" id="IPR036633">
    <property type="entry name" value="Prn/Lys/Arg_de-COase_C_sf"/>
</dbReference>
<proteinExistence type="inferred from homology"/>
<organism evidence="8 9">
    <name type="scientific">Hominilimicola fabiformis</name>
    <dbReference type="NCBI Taxonomy" id="2885356"/>
    <lineage>
        <taxon>Bacteria</taxon>
        <taxon>Bacillati</taxon>
        <taxon>Bacillota</taxon>
        <taxon>Clostridia</taxon>
        <taxon>Eubacteriales</taxon>
        <taxon>Oscillospiraceae</taxon>
        <taxon>Hominilimicola</taxon>
    </lineage>
</organism>
<evidence type="ECO:0000256" key="3">
    <source>
        <dbReference type="ARBA" id="ARBA00022793"/>
    </source>
</evidence>
<dbReference type="InterPro" id="IPR015421">
    <property type="entry name" value="PyrdxlP-dep_Trfase_major"/>
</dbReference>
<dbReference type="Pfam" id="PF01276">
    <property type="entry name" value="OKR_DC_1"/>
    <property type="match status" value="1"/>
</dbReference>
<dbReference type="GO" id="GO:0016831">
    <property type="term" value="F:carboxy-lyase activity"/>
    <property type="evidence" value="ECO:0007669"/>
    <property type="project" value="UniProtKB-KW"/>
</dbReference>
<feature type="domain" description="Orn/Lys/Arg decarboxylase C-terminal" evidence="7">
    <location>
        <begin position="384"/>
        <end position="438"/>
    </location>
</feature>
<dbReference type="EMBL" id="JAJEQM010000003">
    <property type="protein sequence ID" value="MCC2209855.1"/>
    <property type="molecule type" value="Genomic_DNA"/>
</dbReference>
<name>A0AAE3DXC4_9FIRM</name>
<evidence type="ECO:0000256" key="1">
    <source>
        <dbReference type="ARBA" id="ARBA00001933"/>
    </source>
</evidence>
<evidence type="ECO:0000256" key="2">
    <source>
        <dbReference type="ARBA" id="ARBA00010671"/>
    </source>
</evidence>
<evidence type="ECO:0000256" key="4">
    <source>
        <dbReference type="ARBA" id="ARBA00022898"/>
    </source>
</evidence>
<dbReference type="InterPro" id="IPR008286">
    <property type="entry name" value="Prn/Lys/Arg_de-COase_C"/>
</dbReference>
<feature type="domain" description="Orn/Lys/Arg decarboxylases family 1 pyridoxal-P attachment site" evidence="6">
    <location>
        <begin position="4"/>
        <end position="281"/>
    </location>
</feature>
<reference evidence="8 9" key="1">
    <citation type="submission" date="2021-10" db="EMBL/GenBank/DDBJ databases">
        <title>Anaerobic single-cell dispensing facilitates the cultivation of human gut bacteria.</title>
        <authorList>
            <person name="Afrizal A."/>
        </authorList>
    </citation>
    <scope>NUCLEOTIDE SEQUENCE [LARGE SCALE GENOMIC DNA]</scope>
    <source>
        <strain evidence="8 9">CLA-AA-H232</strain>
    </source>
</reference>
<evidence type="ECO:0000313" key="8">
    <source>
        <dbReference type="EMBL" id="MCC2209855.1"/>
    </source>
</evidence>
<keyword evidence="8" id="KW-0808">Transferase</keyword>
<evidence type="ECO:0000259" key="7">
    <source>
        <dbReference type="Pfam" id="PF03711"/>
    </source>
</evidence>
<keyword evidence="8" id="KW-0032">Aminotransferase</keyword>
<dbReference type="SUPFAM" id="SSF55904">
    <property type="entry name" value="Ornithine decarboxylase C-terminal domain"/>
    <property type="match status" value="1"/>
</dbReference>
<accession>A0AAE3DXC4</accession>
<dbReference type="Proteomes" id="UP001198242">
    <property type="component" value="Unassembled WGS sequence"/>
</dbReference>
<dbReference type="InterPro" id="IPR015424">
    <property type="entry name" value="PyrdxlP-dep_Trfase"/>
</dbReference>
<dbReference type="RefSeq" id="WP_308455939.1">
    <property type="nucleotide sequence ID" value="NZ_JAJEQM010000003.1"/>
</dbReference>
<dbReference type="InterPro" id="IPR000310">
    <property type="entry name" value="Orn/Lys/Arg_deCO2ase_major_dom"/>
</dbReference>
<comment type="caution">
    <text evidence="8">The sequence shown here is derived from an EMBL/GenBank/DDBJ whole genome shotgun (WGS) entry which is preliminary data.</text>
</comment>
<dbReference type="GO" id="GO:0008483">
    <property type="term" value="F:transaminase activity"/>
    <property type="evidence" value="ECO:0007669"/>
    <property type="project" value="UniProtKB-KW"/>
</dbReference>